<dbReference type="GO" id="GO:0047756">
    <property type="term" value="F:chondroitin 4-sulfotransferase activity"/>
    <property type="evidence" value="ECO:0007669"/>
    <property type="project" value="InterPro"/>
</dbReference>
<dbReference type="PANTHER" id="PTHR22900">
    <property type="entry name" value="PROTEIN CBG14245-RELATED"/>
    <property type="match status" value="1"/>
</dbReference>
<accession>A0AAF3J3P9</accession>
<dbReference type="AlphaFoldDB" id="A0AAF3J3P9"/>
<dbReference type="GO" id="GO:1902884">
    <property type="term" value="P:positive regulation of response to oxidative stress"/>
    <property type="evidence" value="ECO:0007669"/>
    <property type="project" value="InterPro"/>
</dbReference>
<dbReference type="WBParaSite" id="MBELARI_LOCUS14265">
    <property type="protein sequence ID" value="MBELARI_LOCUS14265"/>
    <property type="gene ID" value="MBELARI_LOCUS14265"/>
</dbReference>
<evidence type="ECO:0000313" key="2">
    <source>
        <dbReference type="Proteomes" id="UP000887575"/>
    </source>
</evidence>
<keyword evidence="2" id="KW-1185">Reference proteome</keyword>
<dbReference type="PANTHER" id="PTHR22900:SF10">
    <property type="entry name" value="CARBOHYDRATE SULFOTRANSFERASE"/>
    <property type="match status" value="1"/>
</dbReference>
<name>A0AAF3J3P9_9BILA</name>
<dbReference type="InterPro" id="IPR007669">
    <property type="entry name" value="Chst-1-like"/>
</dbReference>
<dbReference type="GO" id="GO:0016020">
    <property type="term" value="C:membrane"/>
    <property type="evidence" value="ECO:0007669"/>
    <property type="project" value="InterPro"/>
</dbReference>
<evidence type="ECO:0000256" key="1">
    <source>
        <dbReference type="SAM" id="SignalP"/>
    </source>
</evidence>
<proteinExistence type="predicted"/>
<reference evidence="3" key="1">
    <citation type="submission" date="2024-02" db="UniProtKB">
        <authorList>
            <consortium name="WormBaseParasite"/>
        </authorList>
    </citation>
    <scope>IDENTIFICATION</scope>
</reference>
<evidence type="ECO:0000313" key="3">
    <source>
        <dbReference type="WBParaSite" id="MBELARI_LOCUS14265"/>
    </source>
</evidence>
<dbReference type="Pfam" id="PF03567">
    <property type="entry name" value="Sulfotransfer_2"/>
    <property type="match status" value="1"/>
</dbReference>
<dbReference type="Proteomes" id="UP000887575">
    <property type="component" value="Unassembled WGS sequence"/>
</dbReference>
<keyword evidence="1" id="KW-0732">Signal</keyword>
<dbReference type="GO" id="GO:0050650">
    <property type="term" value="P:chondroitin sulfate proteoglycan biosynthetic process"/>
    <property type="evidence" value="ECO:0007669"/>
    <property type="project" value="InterPro"/>
</dbReference>
<sequence>MLLLLIFSSFILVTLVEAVKPLGHRFIWSEQYKPGFGLEYCEIPKTGLTITKKMLCDVQKDYKGVPGLFSGPSKLVGFEDECQLIEPFFGKKSASKWRRPARNVRFSLVRDPLERFVSLYVFICKGSIASCPPKAKNNIHQFARWIYGLQRTANSQGKPREGGTNNAFVVFHSWPQTNFCDLKRSRMMIVKVSHDRRKMQRKMLRVFRQAHVPERVAKKALRYFTESSTIHTGRNNGEKRRLLREIRENPLTMQYLHAMYHEDFRYFKTHRFH</sequence>
<organism evidence="2 3">
    <name type="scientific">Mesorhabditis belari</name>
    <dbReference type="NCBI Taxonomy" id="2138241"/>
    <lineage>
        <taxon>Eukaryota</taxon>
        <taxon>Metazoa</taxon>
        <taxon>Ecdysozoa</taxon>
        <taxon>Nematoda</taxon>
        <taxon>Chromadorea</taxon>
        <taxon>Rhabditida</taxon>
        <taxon>Rhabditina</taxon>
        <taxon>Rhabditomorpha</taxon>
        <taxon>Rhabditoidea</taxon>
        <taxon>Rhabditidae</taxon>
        <taxon>Mesorhabditinae</taxon>
        <taxon>Mesorhabditis</taxon>
    </lineage>
</organism>
<feature type="signal peptide" evidence="1">
    <location>
        <begin position="1"/>
        <end position="18"/>
    </location>
</feature>
<protein>
    <submittedName>
        <fullName evidence="3">Sulfotransferase</fullName>
    </submittedName>
</protein>
<dbReference type="InterPro" id="IPR005331">
    <property type="entry name" value="Sulfotransferase"/>
</dbReference>
<feature type="chain" id="PRO_5042285749" evidence="1">
    <location>
        <begin position="19"/>
        <end position="273"/>
    </location>
</feature>